<dbReference type="InterPro" id="IPR000953">
    <property type="entry name" value="Chromo/chromo_shadow_dom"/>
</dbReference>
<reference evidence="4 5" key="1">
    <citation type="journal article" date="2018" name="Gigascience">
        <title>Genomes of trombidid mites reveal novel predicted allergens and laterally-transferred genes associated with secondary metabolism.</title>
        <authorList>
            <person name="Dong X."/>
            <person name="Chaisiri K."/>
            <person name="Xia D."/>
            <person name="Armstrong S.D."/>
            <person name="Fang Y."/>
            <person name="Donnelly M.J."/>
            <person name="Kadowaki T."/>
            <person name="McGarry J.W."/>
            <person name="Darby A.C."/>
            <person name="Makepeace B.L."/>
        </authorList>
    </citation>
    <scope>NUCLEOTIDE SEQUENCE [LARGE SCALE GENOMIC DNA]</scope>
    <source>
        <strain evidence="4">UoL-UT</strain>
    </source>
</reference>
<dbReference type="SUPFAM" id="SSF54160">
    <property type="entry name" value="Chromo domain-like"/>
    <property type="match status" value="1"/>
</dbReference>
<sequence>MKPIQVTPKNETHVFINTYGASKRGLIKKSHKFITENTTVRRKYKRKPFDKGYYPNWTDTTYKVSKVSNVNTKPMYTVKDERGNLLKGRFYNEDIQPIKTDRYRVEKILNRRKRNGKIEYFIKWLNYPSSYNSWEPAENIKNLY</sequence>
<comment type="caution">
    <text evidence="4">The sequence shown here is derived from an EMBL/GenBank/DDBJ whole genome shotgun (WGS) entry which is preliminary data.</text>
</comment>
<evidence type="ECO:0000313" key="5">
    <source>
        <dbReference type="Proteomes" id="UP000288716"/>
    </source>
</evidence>
<dbReference type="SMART" id="SM00298">
    <property type="entry name" value="CHROMO"/>
    <property type="match status" value="1"/>
</dbReference>
<dbReference type="PROSITE" id="PS50013">
    <property type="entry name" value="CHROMO_2"/>
    <property type="match status" value="1"/>
</dbReference>
<keyword evidence="5" id="KW-1185">Reference proteome</keyword>
<dbReference type="VEuPathDB" id="VectorBase:LDEU014603"/>
<dbReference type="PROSITE" id="PS00598">
    <property type="entry name" value="CHROMO_1"/>
    <property type="match status" value="1"/>
</dbReference>
<dbReference type="EMBL" id="NCKV01064427">
    <property type="protein sequence ID" value="RWR99295.1"/>
    <property type="molecule type" value="Genomic_DNA"/>
</dbReference>
<dbReference type="GO" id="GO:0005634">
    <property type="term" value="C:nucleus"/>
    <property type="evidence" value="ECO:0007669"/>
    <property type="project" value="UniProtKB-SubCell"/>
</dbReference>
<evidence type="ECO:0000313" key="4">
    <source>
        <dbReference type="EMBL" id="RWR99295.1"/>
    </source>
</evidence>
<dbReference type="PANTHER" id="PTHR46585">
    <property type="entry name" value="INTEGRASE CORE DOMAIN CONTAINING PROTEIN"/>
    <property type="match status" value="1"/>
</dbReference>
<dbReference type="Pfam" id="PF00385">
    <property type="entry name" value="Chromo"/>
    <property type="match status" value="1"/>
</dbReference>
<evidence type="ECO:0000259" key="3">
    <source>
        <dbReference type="PROSITE" id="PS50013"/>
    </source>
</evidence>
<dbReference type="CDD" id="cd00024">
    <property type="entry name" value="CD_CSD"/>
    <property type="match status" value="1"/>
</dbReference>
<feature type="domain" description="Chromo" evidence="3">
    <location>
        <begin position="103"/>
        <end position="144"/>
    </location>
</feature>
<dbReference type="Gene3D" id="2.40.50.40">
    <property type="match status" value="1"/>
</dbReference>
<dbReference type="PRINTS" id="PR00504">
    <property type="entry name" value="CHROMODOMAIN"/>
</dbReference>
<dbReference type="AlphaFoldDB" id="A0A443Q8C9"/>
<dbReference type="GO" id="GO:0005694">
    <property type="term" value="C:chromosome"/>
    <property type="evidence" value="ECO:0007669"/>
    <property type="project" value="UniProtKB-ARBA"/>
</dbReference>
<dbReference type="InterPro" id="IPR023779">
    <property type="entry name" value="Chromodomain_CS"/>
</dbReference>
<dbReference type="InterPro" id="IPR016197">
    <property type="entry name" value="Chromo-like_dom_sf"/>
</dbReference>
<proteinExistence type="predicted"/>
<dbReference type="STRING" id="299467.A0A443Q8C9"/>
<keyword evidence="2" id="KW-0539">Nucleus</keyword>
<dbReference type="OrthoDB" id="6508433at2759"/>
<comment type="subcellular location">
    <subcellularLocation>
        <location evidence="1">Nucleus</location>
    </subcellularLocation>
</comment>
<dbReference type="InterPro" id="IPR023780">
    <property type="entry name" value="Chromo_domain"/>
</dbReference>
<protein>
    <recommendedName>
        <fullName evidence="3">Chromo domain-containing protein</fullName>
    </recommendedName>
</protein>
<dbReference type="PANTHER" id="PTHR46585:SF1">
    <property type="entry name" value="CHROMO DOMAIN-CONTAINING PROTEIN"/>
    <property type="match status" value="1"/>
</dbReference>
<accession>A0A443Q8C9</accession>
<name>A0A443Q8C9_9ACAR</name>
<evidence type="ECO:0000256" key="2">
    <source>
        <dbReference type="ARBA" id="ARBA00023242"/>
    </source>
</evidence>
<dbReference type="Proteomes" id="UP000288716">
    <property type="component" value="Unassembled WGS sequence"/>
</dbReference>
<evidence type="ECO:0000256" key="1">
    <source>
        <dbReference type="ARBA" id="ARBA00004123"/>
    </source>
</evidence>
<gene>
    <name evidence="4" type="ORF">B4U80_00497</name>
</gene>
<dbReference type="InterPro" id="IPR017984">
    <property type="entry name" value="Chromo_dom_subgr"/>
</dbReference>
<organism evidence="4 5">
    <name type="scientific">Leptotrombidium deliense</name>
    <dbReference type="NCBI Taxonomy" id="299467"/>
    <lineage>
        <taxon>Eukaryota</taxon>
        <taxon>Metazoa</taxon>
        <taxon>Ecdysozoa</taxon>
        <taxon>Arthropoda</taxon>
        <taxon>Chelicerata</taxon>
        <taxon>Arachnida</taxon>
        <taxon>Acari</taxon>
        <taxon>Acariformes</taxon>
        <taxon>Trombidiformes</taxon>
        <taxon>Prostigmata</taxon>
        <taxon>Anystina</taxon>
        <taxon>Parasitengona</taxon>
        <taxon>Trombiculoidea</taxon>
        <taxon>Trombiculidae</taxon>
        <taxon>Leptotrombidium</taxon>
    </lineage>
</organism>